<name>A0A6A4FQ72_9STRA</name>
<dbReference type="EMBL" id="QXFT01000334">
    <property type="protein sequence ID" value="KAE9346928.1"/>
    <property type="molecule type" value="Genomic_DNA"/>
</dbReference>
<dbReference type="AlphaFoldDB" id="A0A6A4FQ72"/>
<organism evidence="2 3">
    <name type="scientific">Phytophthora rubi</name>
    <dbReference type="NCBI Taxonomy" id="129364"/>
    <lineage>
        <taxon>Eukaryota</taxon>
        <taxon>Sar</taxon>
        <taxon>Stramenopiles</taxon>
        <taxon>Oomycota</taxon>
        <taxon>Peronosporomycetes</taxon>
        <taxon>Peronosporales</taxon>
        <taxon>Peronosporaceae</taxon>
        <taxon>Phytophthora</taxon>
    </lineage>
</organism>
<evidence type="ECO:0000313" key="3">
    <source>
        <dbReference type="Proteomes" id="UP000434957"/>
    </source>
</evidence>
<feature type="compositionally biased region" description="Basic and acidic residues" evidence="1">
    <location>
        <begin position="198"/>
        <end position="207"/>
    </location>
</feature>
<evidence type="ECO:0000313" key="2">
    <source>
        <dbReference type="EMBL" id="KAE9346928.1"/>
    </source>
</evidence>
<feature type="region of interest" description="Disordered" evidence="1">
    <location>
        <begin position="188"/>
        <end position="213"/>
    </location>
</feature>
<evidence type="ECO:0000256" key="1">
    <source>
        <dbReference type="SAM" id="MobiDB-lite"/>
    </source>
</evidence>
<protein>
    <submittedName>
        <fullName evidence="2">Uncharacterized protein</fullName>
    </submittedName>
</protein>
<gene>
    <name evidence="2" type="ORF">PR003_g7192</name>
</gene>
<keyword evidence="3" id="KW-1185">Reference proteome</keyword>
<sequence length="213" mass="22756">MPESADPSASPWRDRPAGALSPLCAPYNCENLKGTRLFSTKCSGAVRTSCRSAHTQQVTTTHDRKAVQLVVEGEFVAGANLVSGEQATTLSSTDAPLLNEAIWATTVIDESHPTADSSRVDDFRSANLKHVRVLLVVVLLRSNRVSREFTAMTRNGDAHQRALVCFAASDDFANVLANIPASVDGFKEDDADASSATVDDRSGDGRADLQLPV</sequence>
<reference evidence="2 3" key="1">
    <citation type="submission" date="2018-08" db="EMBL/GenBank/DDBJ databases">
        <title>Genomic investigation of the strawberry pathogen Phytophthora fragariae indicates pathogenicity is determined by transcriptional variation in three key races.</title>
        <authorList>
            <person name="Adams T.M."/>
            <person name="Armitage A.D."/>
            <person name="Sobczyk M.K."/>
            <person name="Bates H.J."/>
            <person name="Dunwell J.M."/>
            <person name="Nellist C.F."/>
            <person name="Harrison R.J."/>
        </authorList>
    </citation>
    <scope>NUCLEOTIDE SEQUENCE [LARGE SCALE GENOMIC DNA]</scope>
    <source>
        <strain evidence="2 3">SCRP333</strain>
    </source>
</reference>
<comment type="caution">
    <text evidence="2">The sequence shown here is derived from an EMBL/GenBank/DDBJ whole genome shotgun (WGS) entry which is preliminary data.</text>
</comment>
<proteinExistence type="predicted"/>
<dbReference type="Proteomes" id="UP000434957">
    <property type="component" value="Unassembled WGS sequence"/>
</dbReference>
<accession>A0A6A4FQ72</accession>